<keyword evidence="7" id="KW-1185">Reference proteome</keyword>
<dbReference type="NCBIfam" id="TIGR00044">
    <property type="entry name" value="YggS family pyridoxal phosphate-dependent enzyme"/>
    <property type="match status" value="1"/>
</dbReference>
<dbReference type="SUPFAM" id="SSF51419">
    <property type="entry name" value="PLP-binding barrel"/>
    <property type="match status" value="1"/>
</dbReference>
<dbReference type="InterPro" id="IPR029066">
    <property type="entry name" value="PLP-binding_barrel"/>
</dbReference>
<comment type="caution">
    <text evidence="6">The sequence shown here is derived from an EMBL/GenBank/DDBJ whole genome shotgun (WGS) entry which is preliminary data.</text>
</comment>
<evidence type="ECO:0000256" key="3">
    <source>
        <dbReference type="PIRSR" id="PIRSR004848-1"/>
    </source>
</evidence>
<dbReference type="Gene3D" id="3.20.20.10">
    <property type="entry name" value="Alanine racemase"/>
    <property type="match status" value="1"/>
</dbReference>
<dbReference type="HAMAP" id="MF_02087">
    <property type="entry name" value="PLP_homeostasis"/>
    <property type="match status" value="1"/>
</dbReference>
<proteinExistence type="inferred from homology"/>
<dbReference type="STRING" id="45065.Lgee_0800"/>
<keyword evidence="1 2" id="KW-0663">Pyridoxal phosphate</keyword>
<evidence type="ECO:0000256" key="4">
    <source>
        <dbReference type="RuleBase" id="RU004514"/>
    </source>
</evidence>
<organism evidence="6 7">
    <name type="scientific">Legionella geestiana</name>
    <dbReference type="NCBI Taxonomy" id="45065"/>
    <lineage>
        <taxon>Bacteria</taxon>
        <taxon>Pseudomonadati</taxon>
        <taxon>Pseudomonadota</taxon>
        <taxon>Gammaproteobacteria</taxon>
        <taxon>Legionellales</taxon>
        <taxon>Legionellaceae</taxon>
        <taxon>Legionella</taxon>
    </lineage>
</organism>
<dbReference type="PANTHER" id="PTHR10146">
    <property type="entry name" value="PROLINE SYNTHETASE CO-TRANSCRIBED BACTERIAL HOMOLOG PROTEIN"/>
    <property type="match status" value="1"/>
</dbReference>
<dbReference type="PATRIC" id="fig|45065.4.peg.857"/>
<dbReference type="OrthoDB" id="9804072at2"/>
<feature type="modified residue" description="N6-(pyridoxal phosphate)lysine" evidence="2 3">
    <location>
        <position position="35"/>
    </location>
</feature>
<dbReference type="InterPro" id="IPR001608">
    <property type="entry name" value="Ala_racemase_N"/>
</dbReference>
<evidence type="ECO:0000256" key="1">
    <source>
        <dbReference type="ARBA" id="ARBA00022898"/>
    </source>
</evidence>
<dbReference type="RefSeq" id="WP_035901970.1">
    <property type="nucleotide sequence ID" value="NZ_CAAAHN010000008.1"/>
</dbReference>
<evidence type="ECO:0000256" key="2">
    <source>
        <dbReference type="HAMAP-Rule" id="MF_02087"/>
    </source>
</evidence>
<gene>
    <name evidence="6" type="ORF">Lgee_0800</name>
</gene>
<accession>A0A0W0U1V7</accession>
<evidence type="ECO:0000313" key="7">
    <source>
        <dbReference type="Proteomes" id="UP000054785"/>
    </source>
</evidence>
<comment type="function">
    <text evidence="2">Pyridoxal 5'-phosphate (PLP)-binding protein, which is involved in PLP homeostasis.</text>
</comment>
<dbReference type="FunFam" id="3.20.20.10:FF:000018">
    <property type="entry name" value="Pyridoxal phosphate homeostasis protein"/>
    <property type="match status" value="1"/>
</dbReference>
<dbReference type="PIRSF" id="PIRSF004848">
    <property type="entry name" value="YBL036c_PLPDEIII"/>
    <property type="match status" value="1"/>
</dbReference>
<dbReference type="Proteomes" id="UP000054785">
    <property type="component" value="Unassembled WGS sequence"/>
</dbReference>
<dbReference type="InterPro" id="IPR011078">
    <property type="entry name" value="PyrdxlP_homeostasis"/>
</dbReference>
<sequence length="231" mass="24663">MTIAMRVQAVLQRLRAAEKEANRSEGAVSLLAVSKGQTVGAIREAFAAGLSAFGENRCQEALVKMQALQDLPITWHFIGPLQSNKLKRIAQSFDWVHSVASLEAAEKLADNRPTALPPLNICLQINLDAEAQKAGISPSEAHALAEAVSKPAGLCLRGLMCIPTANTSPERQYAAFKRLADLMESLNRDTSLALDTLSMGMSADMVPAVIAGSTIVRIGRALFGEEEIPAS</sequence>
<reference evidence="6 7" key="1">
    <citation type="submission" date="2015-11" db="EMBL/GenBank/DDBJ databases">
        <title>Genomic analysis of 38 Legionella species identifies large and diverse effector repertoires.</title>
        <authorList>
            <person name="Burstein D."/>
            <person name="Amaro F."/>
            <person name="Zusman T."/>
            <person name="Lifshitz Z."/>
            <person name="Cohen O."/>
            <person name="Gilbert J.A."/>
            <person name="Pupko T."/>
            <person name="Shuman H.A."/>
            <person name="Segal G."/>
        </authorList>
    </citation>
    <scope>NUCLEOTIDE SEQUENCE [LARGE SCALE GENOMIC DNA]</scope>
    <source>
        <strain evidence="6 7">ATCC 49504</strain>
    </source>
</reference>
<protein>
    <recommendedName>
        <fullName evidence="2">Pyridoxal phosphate homeostasis protein</fullName>
        <shortName evidence="2">PLP homeostasis protein</shortName>
    </recommendedName>
</protein>
<comment type="cofactor">
    <cofactor evidence="3">
        <name>pyridoxal 5'-phosphate</name>
        <dbReference type="ChEBI" id="CHEBI:597326"/>
    </cofactor>
</comment>
<dbReference type="EMBL" id="LNYC01000023">
    <property type="protein sequence ID" value="KTD02004.1"/>
    <property type="molecule type" value="Genomic_DNA"/>
</dbReference>
<feature type="domain" description="Alanine racemase N-terminal" evidence="5">
    <location>
        <begin position="12"/>
        <end position="225"/>
    </location>
</feature>
<dbReference type="Pfam" id="PF01168">
    <property type="entry name" value="Ala_racemase_N"/>
    <property type="match status" value="1"/>
</dbReference>
<name>A0A0W0U1V7_9GAMM</name>
<comment type="similarity">
    <text evidence="2 4">Belongs to the pyridoxal phosphate-binding protein YggS/PROSC family.</text>
</comment>
<dbReference type="GO" id="GO:0030170">
    <property type="term" value="F:pyridoxal phosphate binding"/>
    <property type="evidence" value="ECO:0007669"/>
    <property type="project" value="UniProtKB-UniRule"/>
</dbReference>
<evidence type="ECO:0000313" key="6">
    <source>
        <dbReference type="EMBL" id="KTD02004.1"/>
    </source>
</evidence>
<dbReference type="AlphaFoldDB" id="A0A0W0U1V7"/>
<evidence type="ECO:0000259" key="5">
    <source>
        <dbReference type="Pfam" id="PF01168"/>
    </source>
</evidence>
<dbReference type="PANTHER" id="PTHR10146:SF14">
    <property type="entry name" value="PYRIDOXAL PHOSPHATE HOMEOSTASIS PROTEIN"/>
    <property type="match status" value="1"/>
</dbReference>
<dbReference type="PROSITE" id="PS01211">
    <property type="entry name" value="UPF0001"/>
    <property type="match status" value="1"/>
</dbReference>